<feature type="transmembrane region" description="Helical" evidence="14">
    <location>
        <begin position="9"/>
        <end position="31"/>
    </location>
</feature>
<evidence type="ECO:0000256" key="15">
    <source>
        <dbReference type="SAM" id="MobiDB-lite"/>
    </source>
</evidence>
<dbReference type="GO" id="GO:0005886">
    <property type="term" value="C:plasma membrane"/>
    <property type="evidence" value="ECO:0007669"/>
    <property type="project" value="UniProtKB-SubCell"/>
</dbReference>
<evidence type="ECO:0000256" key="9">
    <source>
        <dbReference type="ARBA" id="ARBA00023136"/>
    </source>
</evidence>
<dbReference type="EMBL" id="JACOSL010000039">
    <property type="protein sequence ID" value="MBI1756781.1"/>
    <property type="molecule type" value="Genomic_DNA"/>
</dbReference>
<evidence type="ECO:0000256" key="2">
    <source>
        <dbReference type="ARBA" id="ARBA00004919"/>
    </source>
</evidence>
<feature type="transmembrane region" description="Helical" evidence="14">
    <location>
        <begin position="455"/>
        <end position="474"/>
    </location>
</feature>
<evidence type="ECO:0000256" key="10">
    <source>
        <dbReference type="ARBA" id="ARBA00030253"/>
    </source>
</evidence>
<name>A0A931PWM1_FIMGI</name>
<comment type="similarity">
    <text evidence="14">Belongs to the UbiA prenyltransferase family. Protoheme IX farnesyltransferase subfamily.</text>
</comment>
<keyword evidence="4 14" id="KW-1003">Cell membrane</keyword>
<evidence type="ECO:0000256" key="3">
    <source>
        <dbReference type="ARBA" id="ARBA00012292"/>
    </source>
</evidence>
<evidence type="ECO:0000313" key="16">
    <source>
        <dbReference type="EMBL" id="MBI1756781.1"/>
    </source>
</evidence>
<feature type="transmembrane region" description="Helical" evidence="14">
    <location>
        <begin position="218"/>
        <end position="237"/>
    </location>
</feature>
<comment type="miscellaneous">
    <text evidence="14">Carbon 2 of the heme B porphyrin ring is defined according to the Fischer nomenclature.</text>
</comment>
<evidence type="ECO:0000256" key="1">
    <source>
        <dbReference type="ARBA" id="ARBA00004651"/>
    </source>
</evidence>
<keyword evidence="9 14" id="KW-0472">Membrane</keyword>
<dbReference type="CDD" id="cd13957">
    <property type="entry name" value="PT_UbiA_Cox10"/>
    <property type="match status" value="1"/>
</dbReference>
<evidence type="ECO:0000256" key="13">
    <source>
        <dbReference type="ARBA" id="ARBA00047690"/>
    </source>
</evidence>
<dbReference type="InterPro" id="IPR006369">
    <property type="entry name" value="Protohaem_IX_farnesylTrfase"/>
</dbReference>
<gene>
    <name evidence="14" type="primary">ctaB</name>
    <name evidence="16" type="ORF">HYR64_06710</name>
</gene>
<dbReference type="HAMAP" id="MF_00154">
    <property type="entry name" value="CyoE_CtaB"/>
    <property type="match status" value="1"/>
</dbReference>
<protein>
    <recommendedName>
        <fullName evidence="11 14">Protoheme IX farnesyltransferase</fullName>
        <ecNumber evidence="3 14">2.5.1.141</ecNumber>
    </recommendedName>
    <alternativeName>
        <fullName evidence="12 14">Heme B farnesyltransferase</fullName>
    </alternativeName>
    <alternativeName>
        <fullName evidence="10 14">Heme O synthase</fullName>
    </alternativeName>
</protein>
<evidence type="ECO:0000256" key="12">
    <source>
        <dbReference type="ARBA" id="ARBA00042475"/>
    </source>
</evidence>
<dbReference type="AlphaFoldDB" id="A0A931PWM1"/>
<feature type="transmembrane region" description="Helical" evidence="14">
    <location>
        <begin position="480"/>
        <end position="504"/>
    </location>
</feature>
<evidence type="ECO:0000256" key="8">
    <source>
        <dbReference type="ARBA" id="ARBA00023133"/>
    </source>
</evidence>
<dbReference type="Gene3D" id="1.10.357.140">
    <property type="entry name" value="UbiA prenyltransferase"/>
    <property type="match status" value="1"/>
</dbReference>
<keyword evidence="8 14" id="KW-0350">Heme biosynthesis</keyword>
<evidence type="ECO:0000256" key="6">
    <source>
        <dbReference type="ARBA" id="ARBA00022692"/>
    </source>
</evidence>
<reference evidence="16" key="1">
    <citation type="submission" date="2020-07" db="EMBL/GenBank/DDBJ databases">
        <title>Huge and variable diversity of episymbiotic CPR bacteria and DPANN archaea in groundwater ecosystems.</title>
        <authorList>
            <person name="He C.Y."/>
            <person name="Keren R."/>
            <person name="Whittaker M."/>
            <person name="Farag I.F."/>
            <person name="Doudna J."/>
            <person name="Cate J.H.D."/>
            <person name="Banfield J.F."/>
        </authorList>
    </citation>
    <scope>NUCLEOTIDE SEQUENCE</scope>
    <source>
        <strain evidence="16">NC_groundwater_17_Pr7_B-0.1um_64_12</strain>
    </source>
</reference>
<evidence type="ECO:0000256" key="11">
    <source>
        <dbReference type="ARBA" id="ARBA00040810"/>
    </source>
</evidence>
<comment type="caution">
    <text evidence="14">Lacks conserved residue(s) required for the propagation of feature annotation.</text>
</comment>
<feature type="transmembrane region" description="Helical" evidence="14">
    <location>
        <begin position="64"/>
        <end position="81"/>
    </location>
</feature>
<feature type="transmembrane region" description="Helical" evidence="14">
    <location>
        <begin position="93"/>
        <end position="112"/>
    </location>
</feature>
<feature type="transmembrane region" description="Helical" evidence="14">
    <location>
        <begin position="551"/>
        <end position="570"/>
    </location>
</feature>
<dbReference type="FunFam" id="1.10.357.140:FF:000001">
    <property type="entry name" value="Protoheme IX farnesyltransferase"/>
    <property type="match status" value="1"/>
</dbReference>
<keyword evidence="5 14" id="KW-0808">Transferase</keyword>
<dbReference type="GO" id="GO:0008495">
    <property type="term" value="F:protoheme IX farnesyltransferase activity"/>
    <property type="evidence" value="ECO:0007669"/>
    <property type="project" value="UniProtKB-UniRule"/>
</dbReference>
<dbReference type="PANTHER" id="PTHR43448">
    <property type="entry name" value="PROTOHEME IX FARNESYLTRANSFERASE, MITOCHONDRIAL"/>
    <property type="match status" value="1"/>
</dbReference>
<accession>A0A931PWM1</accession>
<dbReference type="GO" id="GO:0048034">
    <property type="term" value="P:heme O biosynthetic process"/>
    <property type="evidence" value="ECO:0007669"/>
    <property type="project" value="UniProtKB-UniRule"/>
</dbReference>
<comment type="catalytic activity">
    <reaction evidence="13 14">
        <text>heme b + (2E,6E)-farnesyl diphosphate + H2O = Fe(II)-heme o + diphosphate</text>
        <dbReference type="Rhea" id="RHEA:28070"/>
        <dbReference type="ChEBI" id="CHEBI:15377"/>
        <dbReference type="ChEBI" id="CHEBI:33019"/>
        <dbReference type="ChEBI" id="CHEBI:60344"/>
        <dbReference type="ChEBI" id="CHEBI:60530"/>
        <dbReference type="ChEBI" id="CHEBI:175763"/>
        <dbReference type="EC" id="2.5.1.141"/>
    </reaction>
</comment>
<comment type="function">
    <text evidence="14">Converts heme B (protoheme IX) to heme O by substitution of the vinyl group on carbon 2 of heme B porphyrin ring with a hydroxyethyl farnesyl side group.</text>
</comment>
<feature type="transmembrane region" description="Helical" evidence="14">
    <location>
        <begin position="357"/>
        <end position="380"/>
    </location>
</feature>
<dbReference type="InterPro" id="IPR000537">
    <property type="entry name" value="UbiA_prenyltransferase"/>
</dbReference>
<feature type="transmembrane region" description="Helical" evidence="14">
    <location>
        <begin position="582"/>
        <end position="600"/>
    </location>
</feature>
<feature type="transmembrane region" description="Helical" evidence="14">
    <location>
        <begin position="249"/>
        <end position="269"/>
    </location>
</feature>
<dbReference type="Pfam" id="PF02628">
    <property type="entry name" value="COX15-CtaA"/>
    <property type="match status" value="1"/>
</dbReference>
<feature type="transmembrane region" description="Helical" evidence="14">
    <location>
        <begin position="275"/>
        <end position="296"/>
    </location>
</feature>
<feature type="transmembrane region" description="Helical" evidence="14">
    <location>
        <begin position="525"/>
        <end position="545"/>
    </location>
</feature>
<feature type="region of interest" description="Disordered" evidence="15">
    <location>
        <begin position="617"/>
        <end position="645"/>
    </location>
</feature>
<dbReference type="Pfam" id="PF01040">
    <property type="entry name" value="UbiA"/>
    <property type="match status" value="1"/>
</dbReference>
<keyword evidence="7 14" id="KW-1133">Transmembrane helix</keyword>
<evidence type="ECO:0000256" key="4">
    <source>
        <dbReference type="ARBA" id="ARBA00022475"/>
    </source>
</evidence>
<dbReference type="InterPro" id="IPR044878">
    <property type="entry name" value="UbiA_sf"/>
</dbReference>
<keyword evidence="6 14" id="KW-0812">Transmembrane</keyword>
<evidence type="ECO:0000313" key="17">
    <source>
        <dbReference type="Proteomes" id="UP000727962"/>
    </source>
</evidence>
<dbReference type="EC" id="2.5.1.141" evidence="3 14"/>
<feature type="transmembrane region" description="Helical" evidence="14">
    <location>
        <begin position="428"/>
        <end position="448"/>
    </location>
</feature>
<dbReference type="NCBIfam" id="NF003349">
    <property type="entry name" value="PRK04375.1-2"/>
    <property type="match status" value="1"/>
</dbReference>
<feature type="transmembrane region" description="Helical" evidence="14">
    <location>
        <begin position="401"/>
        <end position="422"/>
    </location>
</feature>
<dbReference type="PANTHER" id="PTHR43448:SF7">
    <property type="entry name" value="4-HYDROXYBENZOATE SOLANESYLTRANSFERASE"/>
    <property type="match status" value="1"/>
</dbReference>
<evidence type="ECO:0000256" key="5">
    <source>
        <dbReference type="ARBA" id="ARBA00022679"/>
    </source>
</evidence>
<evidence type="ECO:0000256" key="14">
    <source>
        <dbReference type="HAMAP-Rule" id="MF_00154"/>
    </source>
</evidence>
<dbReference type="GO" id="GO:0006784">
    <property type="term" value="P:heme A biosynthetic process"/>
    <property type="evidence" value="ECO:0007669"/>
    <property type="project" value="InterPro"/>
</dbReference>
<dbReference type="NCBIfam" id="TIGR01473">
    <property type="entry name" value="cyoE_ctaB"/>
    <property type="match status" value="1"/>
</dbReference>
<proteinExistence type="inferred from homology"/>
<dbReference type="InterPro" id="IPR003780">
    <property type="entry name" value="COX15/CtaA_fam"/>
</dbReference>
<organism evidence="16 17">
    <name type="scientific">Fimbriimonas ginsengisoli</name>
    <dbReference type="NCBI Taxonomy" id="1005039"/>
    <lineage>
        <taxon>Bacteria</taxon>
        <taxon>Bacillati</taxon>
        <taxon>Armatimonadota</taxon>
        <taxon>Fimbriimonadia</taxon>
        <taxon>Fimbriimonadales</taxon>
        <taxon>Fimbriimonadaceae</taxon>
        <taxon>Fimbriimonas</taxon>
    </lineage>
</organism>
<feature type="transmembrane region" description="Helical" evidence="14">
    <location>
        <begin position="132"/>
        <end position="151"/>
    </location>
</feature>
<comment type="caution">
    <text evidence="16">The sequence shown here is derived from an EMBL/GenBank/DDBJ whole genome shotgun (WGS) entry which is preliminary data.</text>
</comment>
<dbReference type="Proteomes" id="UP000727962">
    <property type="component" value="Unassembled WGS sequence"/>
</dbReference>
<comment type="subcellular location">
    <subcellularLocation>
        <location evidence="1 14">Cell membrane</location>
        <topology evidence="1 14">Multi-pass membrane protein</topology>
    </subcellularLocation>
</comment>
<comment type="pathway">
    <text evidence="2 14">Porphyrin-containing compound metabolism; heme O biosynthesis; heme O from protoheme: step 1/1.</text>
</comment>
<feature type="transmembrane region" description="Helical" evidence="14">
    <location>
        <begin position="334"/>
        <end position="351"/>
    </location>
</feature>
<evidence type="ECO:0000256" key="7">
    <source>
        <dbReference type="ARBA" id="ARBA00022989"/>
    </source>
</evidence>
<feature type="transmembrane region" description="Helical" evidence="14">
    <location>
        <begin position="163"/>
        <end position="187"/>
    </location>
</feature>
<sequence>MTRTRFPGFVWGILIYNFLTVAWGAFVRASFSGDGCGINWPLCDGQFIPTNASAARWIEFSHRASAGFVLVLVAAMAVWAFRAFPKGHQARPWSIASLGFTCSEALIGAWLVKYKLVAHNESAYRAVAMTTHLINTFLLLAALTITLASATRDKPFRLRGQGAVPWAVGFGLLLVILLGITGALSALGHMLRPVDNVLASAIIPGAHYLNRLQPLHPLIATSVGLYIVLLGGLLIHLRPSEEVRNRVQWTVILYALQFSFGLLNIALSAPVWMQLVHLVLADALWVSLILTAVSALREGVPSLDTVEREQIESAPRPRGKELVSHYVKLTKPRVISLLLFTTLAAMFAAQPGWPGGWLLLAVAVAGYMSAGAANAINMVIDRDIDATMKRTAKRPTVTLEISPANALVFGFALAIGSFILFWAAANLLAAMLSLAGLVFYVIVYTLVLKRRTWQNIVIGGAAGCFPPLVGWAAVRNELSPLALVLFAIVFVWTPVHFWALALLIKDDYAKAGIPMLPVVKGVRTTVIQITLYAAFTMIVSVLPLVQGEASWLYMGSIVLLNAFLLARCIGLIRTTDRPHAVSLYKFSMLYLALLFLMVAADRAMIWHPIARTDRGSISELPRGMTGPLASPEGQARMARADGSTL</sequence>